<dbReference type="OrthoDB" id="3559639at2759"/>
<accession>A0A4Z1I3B4</accession>
<dbReference type="EMBL" id="PQXN01000095">
    <property type="protein sequence ID" value="TGO55214.1"/>
    <property type="molecule type" value="Genomic_DNA"/>
</dbReference>
<comment type="caution">
    <text evidence="1">The sequence shown here is derived from an EMBL/GenBank/DDBJ whole genome shotgun (WGS) entry which is preliminary data.</text>
</comment>
<dbReference type="AlphaFoldDB" id="A0A4Z1I3B4"/>
<proteinExistence type="predicted"/>
<reference evidence="1 2" key="1">
    <citation type="submission" date="2017-12" db="EMBL/GenBank/DDBJ databases">
        <title>Comparative genomics of Botrytis spp.</title>
        <authorList>
            <person name="Valero-Jimenez C.A."/>
            <person name="Tapia P."/>
            <person name="Veloso J."/>
            <person name="Silva-Moreno E."/>
            <person name="Staats M."/>
            <person name="Valdes J.H."/>
            <person name="Van Kan J.A.L."/>
        </authorList>
    </citation>
    <scope>NUCLEOTIDE SEQUENCE [LARGE SCALE GENOMIC DNA]</scope>
    <source>
        <strain evidence="1 2">MUCL11595</strain>
    </source>
</reference>
<evidence type="ECO:0000313" key="1">
    <source>
        <dbReference type="EMBL" id="TGO55214.1"/>
    </source>
</evidence>
<sequence>MPPSFFVRKVFKGLFRLDRALLPRPPPTSHLARLAARRSNPADKIRVWWWNKTPMQRNSAVVDIPLTFGFVLLIGIEAKNVWTNFRGMRNVIRELMRMQWKLKWGSEMRE</sequence>
<protein>
    <submittedName>
        <fullName evidence="1">Uncharacterized protein</fullName>
    </submittedName>
</protein>
<evidence type="ECO:0000313" key="2">
    <source>
        <dbReference type="Proteomes" id="UP000297527"/>
    </source>
</evidence>
<gene>
    <name evidence="1" type="ORF">BCON_0095g00280</name>
</gene>
<name>A0A4Z1I3B4_9HELO</name>
<organism evidence="1 2">
    <name type="scientific">Botryotinia convoluta</name>
    <dbReference type="NCBI Taxonomy" id="54673"/>
    <lineage>
        <taxon>Eukaryota</taxon>
        <taxon>Fungi</taxon>
        <taxon>Dikarya</taxon>
        <taxon>Ascomycota</taxon>
        <taxon>Pezizomycotina</taxon>
        <taxon>Leotiomycetes</taxon>
        <taxon>Helotiales</taxon>
        <taxon>Sclerotiniaceae</taxon>
        <taxon>Botryotinia</taxon>
    </lineage>
</organism>
<dbReference type="Proteomes" id="UP000297527">
    <property type="component" value="Unassembled WGS sequence"/>
</dbReference>
<keyword evidence="2" id="KW-1185">Reference proteome</keyword>